<evidence type="ECO:0000256" key="1">
    <source>
        <dbReference type="SAM" id="MobiDB-lite"/>
    </source>
</evidence>
<evidence type="ECO:0000313" key="2">
    <source>
        <dbReference type="EMBL" id="MCL3994757.1"/>
    </source>
</evidence>
<evidence type="ECO:0008006" key="4">
    <source>
        <dbReference type="Google" id="ProtNLM"/>
    </source>
</evidence>
<evidence type="ECO:0000313" key="3">
    <source>
        <dbReference type="Proteomes" id="UP001202052"/>
    </source>
</evidence>
<gene>
    <name evidence="2" type="ORF">M4438_14715</name>
</gene>
<sequence length="480" mass="53952">MKYVLTEPQAVLLREIAAATSAVALPPSAIHTAWALEKRGLIKRTRRGSGHTAVVTADGRYYLERGKHPREVQAERERLANDIRQAALAPAGGAELIARLRSASGRVTVSDPAPQTRGRWRAAFYDAVHHGHVPEGHKLRWTGRQRGDCVFTLVSEETEKPAQPQPVPVIDVPDVLDRPHRLVRATRTALGRSKTVVDTRATPGVIPMHVSRAQTDRALRIMHALLTEAERRGHQVETRTGHRRGRAVQEMVVVIRGHALPLAIRERTTKVPHEPTAEETSRQQRFSRAPVPKYNHEFSGRLELGAPASSGYRTWYACGDSTRWPLEARLGHLLHSLEGCAVAAERRQQEEELRKTEQQRRWLAAVRRAREQQVEWHRAQMLVEQVTAWRRADDIRAFCRAARARGRGASLPGELEWLHWAEAYAEQLDPLRGALGAPPDPSASRQALAEFLRADPYAHPWPYDSDGRWTSPDEALTETP</sequence>
<dbReference type="EMBL" id="JAMCCK010000021">
    <property type="protein sequence ID" value="MCL3994757.1"/>
    <property type="molecule type" value="Genomic_DNA"/>
</dbReference>
<organism evidence="2 3">
    <name type="scientific">Streptomyces lavenduligriseus</name>
    <dbReference type="NCBI Taxonomy" id="67315"/>
    <lineage>
        <taxon>Bacteria</taxon>
        <taxon>Bacillati</taxon>
        <taxon>Actinomycetota</taxon>
        <taxon>Actinomycetes</taxon>
        <taxon>Kitasatosporales</taxon>
        <taxon>Streptomycetaceae</taxon>
        <taxon>Streptomyces</taxon>
    </lineage>
</organism>
<feature type="region of interest" description="Disordered" evidence="1">
    <location>
        <begin position="459"/>
        <end position="480"/>
    </location>
</feature>
<protein>
    <recommendedName>
        <fullName evidence="4">PE-PGRS family protein</fullName>
    </recommendedName>
</protein>
<comment type="caution">
    <text evidence="2">The sequence shown here is derived from an EMBL/GenBank/DDBJ whole genome shotgun (WGS) entry which is preliminary data.</text>
</comment>
<name>A0ABT0NTG2_9ACTN</name>
<keyword evidence="3" id="KW-1185">Reference proteome</keyword>
<accession>A0ABT0NTG2</accession>
<dbReference type="Proteomes" id="UP001202052">
    <property type="component" value="Unassembled WGS sequence"/>
</dbReference>
<proteinExistence type="predicted"/>
<reference evidence="2 3" key="1">
    <citation type="submission" date="2022-05" db="EMBL/GenBank/DDBJ databases">
        <title>Genome Resource of Streptomyces lavenduligriseus GA1-1, a Strain with Broad-Spectrum Antifungal Activity against Phytopathogenic Fungi.</title>
        <authorList>
            <person name="Qi D."/>
        </authorList>
    </citation>
    <scope>NUCLEOTIDE SEQUENCE [LARGE SCALE GENOMIC DNA]</scope>
    <source>
        <strain evidence="2 3">GA1-1</strain>
    </source>
</reference>